<dbReference type="PANTHER" id="PTHR47572:SF4">
    <property type="entry name" value="LACTONASE DRP35"/>
    <property type="match status" value="1"/>
</dbReference>
<feature type="domain" description="SMP-30/Gluconolactonase/LRE-like region" evidence="2">
    <location>
        <begin position="32"/>
        <end position="310"/>
    </location>
</feature>
<dbReference type="InterPro" id="IPR011042">
    <property type="entry name" value="6-blade_b-propeller_TolB-like"/>
</dbReference>
<dbReference type="RefSeq" id="WP_209944552.1">
    <property type="nucleotide sequence ID" value="NZ_JAFICZ010000001.1"/>
</dbReference>
<comment type="caution">
    <text evidence="3">The sequence shown here is derived from an EMBL/GenBank/DDBJ whole genome shotgun (WGS) entry which is preliminary data.</text>
</comment>
<name>A0A8I2C399_BRAEL</name>
<reference evidence="3" key="1">
    <citation type="submission" date="2021-02" db="EMBL/GenBank/DDBJ databases">
        <title>Genomic Encyclopedia of Type Strains, Phase IV (KMG-V): Genome sequencing to study the core and pangenomes of soil and plant-associated prokaryotes.</title>
        <authorList>
            <person name="Whitman W."/>
        </authorList>
    </citation>
    <scope>NUCLEOTIDE SEQUENCE</scope>
    <source>
        <strain evidence="3">USDA 406</strain>
    </source>
</reference>
<dbReference type="InterPro" id="IPR013658">
    <property type="entry name" value="SGL"/>
</dbReference>
<evidence type="ECO:0000259" key="2">
    <source>
        <dbReference type="Pfam" id="PF08450"/>
    </source>
</evidence>
<gene>
    <name evidence="3" type="ORF">JOH49_006158</name>
</gene>
<dbReference type="Proteomes" id="UP000673383">
    <property type="component" value="Unassembled WGS sequence"/>
</dbReference>
<dbReference type="Pfam" id="PF08450">
    <property type="entry name" value="SGL"/>
    <property type="match status" value="1"/>
</dbReference>
<evidence type="ECO:0000313" key="3">
    <source>
        <dbReference type="EMBL" id="MBP1296405.1"/>
    </source>
</evidence>
<dbReference type="Gene3D" id="2.120.10.30">
    <property type="entry name" value="TolB, C-terminal domain"/>
    <property type="match status" value="1"/>
</dbReference>
<organism evidence="3 4">
    <name type="scientific">Bradyrhizobium elkanii</name>
    <dbReference type="NCBI Taxonomy" id="29448"/>
    <lineage>
        <taxon>Bacteria</taxon>
        <taxon>Pseudomonadati</taxon>
        <taxon>Pseudomonadota</taxon>
        <taxon>Alphaproteobacteria</taxon>
        <taxon>Hyphomicrobiales</taxon>
        <taxon>Nitrobacteraceae</taxon>
        <taxon>Bradyrhizobium</taxon>
    </lineage>
</organism>
<dbReference type="InterPro" id="IPR051262">
    <property type="entry name" value="SMP-30/CGR1_Lactonase"/>
</dbReference>
<proteinExistence type="predicted"/>
<accession>A0A8I2C399</accession>
<dbReference type="SUPFAM" id="SSF63829">
    <property type="entry name" value="Calcium-dependent phosphotriesterase"/>
    <property type="match status" value="1"/>
</dbReference>
<keyword evidence="1 3" id="KW-0378">Hydrolase</keyword>
<dbReference type="GO" id="GO:0004341">
    <property type="term" value="F:gluconolactonase activity"/>
    <property type="evidence" value="ECO:0007669"/>
    <property type="project" value="UniProtKB-EC"/>
</dbReference>
<protein>
    <submittedName>
        <fullName evidence="3">Gluconolactonase</fullName>
        <ecNumber evidence="3">3.1.1.17</ecNumber>
    </submittedName>
</protein>
<dbReference type="EMBL" id="JAFICZ010000001">
    <property type="protein sequence ID" value="MBP1296405.1"/>
    <property type="molecule type" value="Genomic_DNA"/>
</dbReference>
<dbReference type="PANTHER" id="PTHR47572">
    <property type="entry name" value="LIPOPROTEIN-RELATED"/>
    <property type="match status" value="1"/>
</dbReference>
<evidence type="ECO:0000313" key="4">
    <source>
        <dbReference type="Proteomes" id="UP000673383"/>
    </source>
</evidence>
<dbReference type="AlphaFoldDB" id="A0A8I2C399"/>
<evidence type="ECO:0000256" key="1">
    <source>
        <dbReference type="ARBA" id="ARBA00022801"/>
    </source>
</evidence>
<sequence>MTYEPIVRMDKRVDGLISSDAKLEAIVTGFGFTEGVTWINAGPDSHLLFSDIPANVIYRWQPGHKAEIYLEKTGYQGADVWRVGMPFTNGRAPEHPQFEQFNMFGSNGLTLDQEGRLIIATWGGRSIVRVERDGRRSVLADRYQGKRFGGPNDVVVRKDGSIYFTDTFGGMSKLGDDPSCEIDLNAIYMIRNGDVVRVIDDIPNTNGLAFSPDEKVLYANGSIDNYIRRYDVLGDGTVANGRLFADLREETGIGITDGMRVDERGNLWSTGPGGVWIISPEGARLGRIPLPEGGTNLVFGGADRRTVFISCPTTIYRIDTLVAGAR</sequence>
<dbReference type="EC" id="3.1.1.17" evidence="3"/>